<dbReference type="GO" id="GO:0003841">
    <property type="term" value="F:1-acylglycerol-3-phosphate O-acyltransferase activity"/>
    <property type="evidence" value="ECO:0007669"/>
    <property type="project" value="UniProtKB-UniRule"/>
</dbReference>
<evidence type="ECO:0000256" key="4">
    <source>
        <dbReference type="ARBA" id="ARBA00022679"/>
    </source>
</evidence>
<dbReference type="InterPro" id="IPR004552">
    <property type="entry name" value="AGP_acyltrans"/>
</dbReference>
<comment type="similarity">
    <text evidence="2 7">Belongs to the 1-acyl-sn-glycerol-3-phosphate acyltransferase family.</text>
</comment>
<evidence type="ECO:0000256" key="6">
    <source>
        <dbReference type="ARBA" id="ARBA00023315"/>
    </source>
</evidence>
<dbReference type="RefSeq" id="WP_369710639.1">
    <property type="nucleotide sequence ID" value="NZ_CP165644.1"/>
</dbReference>
<dbReference type="EMBL" id="CP165644">
    <property type="protein sequence ID" value="XDU66255.1"/>
    <property type="molecule type" value="Genomic_DNA"/>
</dbReference>
<dbReference type="Pfam" id="PF01553">
    <property type="entry name" value="Acyltransferase"/>
    <property type="match status" value="1"/>
</dbReference>
<comment type="pathway">
    <text evidence="1">Lipid metabolism.</text>
</comment>
<comment type="domain">
    <text evidence="7">The HXXXXD motif is essential for acyltransferase activity and may constitute the binding site for the phosphate moiety of the glycerol-3-phosphate.</text>
</comment>
<gene>
    <name evidence="10" type="ORF">AB8B22_07465</name>
</gene>
<dbReference type="GO" id="GO:0016020">
    <property type="term" value="C:membrane"/>
    <property type="evidence" value="ECO:0007669"/>
    <property type="project" value="InterPro"/>
</dbReference>
<proteinExistence type="inferred from homology"/>
<organism evidence="10">
    <name type="scientific">Leptotrichia rugosa</name>
    <dbReference type="NCBI Taxonomy" id="3239302"/>
    <lineage>
        <taxon>Bacteria</taxon>
        <taxon>Fusobacteriati</taxon>
        <taxon>Fusobacteriota</taxon>
        <taxon>Fusobacteriia</taxon>
        <taxon>Fusobacteriales</taxon>
        <taxon>Leptotrichiaceae</taxon>
        <taxon>Leptotrichia</taxon>
    </lineage>
</organism>
<keyword evidence="4 7" id="KW-0808">Transferase</keyword>
<keyword evidence="7" id="KW-0594">Phospholipid biosynthesis</keyword>
<evidence type="ECO:0000256" key="1">
    <source>
        <dbReference type="ARBA" id="ARBA00005189"/>
    </source>
</evidence>
<keyword evidence="3 7" id="KW-0444">Lipid biosynthesis</keyword>
<keyword evidence="8" id="KW-0472">Membrane</keyword>
<dbReference type="GO" id="GO:0006654">
    <property type="term" value="P:phosphatidic acid biosynthetic process"/>
    <property type="evidence" value="ECO:0007669"/>
    <property type="project" value="TreeGrafter"/>
</dbReference>
<evidence type="ECO:0000256" key="8">
    <source>
        <dbReference type="SAM" id="Phobius"/>
    </source>
</evidence>
<keyword evidence="8" id="KW-0812">Transmembrane</keyword>
<evidence type="ECO:0000256" key="3">
    <source>
        <dbReference type="ARBA" id="ARBA00022516"/>
    </source>
</evidence>
<name>A0AB39VG51_9FUSO</name>
<keyword evidence="8" id="KW-1133">Transmembrane helix</keyword>
<evidence type="ECO:0000313" key="10">
    <source>
        <dbReference type="EMBL" id="XDU66255.1"/>
    </source>
</evidence>
<evidence type="ECO:0000259" key="9">
    <source>
        <dbReference type="SMART" id="SM00563"/>
    </source>
</evidence>
<evidence type="ECO:0000256" key="7">
    <source>
        <dbReference type="RuleBase" id="RU361267"/>
    </source>
</evidence>
<feature type="domain" description="Phospholipid/glycerol acyltransferase" evidence="9">
    <location>
        <begin position="78"/>
        <end position="192"/>
    </location>
</feature>
<dbReference type="KEGG" id="lrug:AB8B22_07465"/>
<dbReference type="CDD" id="cd07989">
    <property type="entry name" value="LPLAT_AGPAT-like"/>
    <property type="match status" value="1"/>
</dbReference>
<dbReference type="SMART" id="SM00563">
    <property type="entry name" value="PlsC"/>
    <property type="match status" value="1"/>
</dbReference>
<keyword evidence="6 7" id="KW-0012">Acyltransferase</keyword>
<comment type="catalytic activity">
    <reaction evidence="7">
        <text>a 1-acyl-sn-glycero-3-phosphate + an acyl-CoA = a 1,2-diacyl-sn-glycero-3-phosphate + CoA</text>
        <dbReference type="Rhea" id="RHEA:19709"/>
        <dbReference type="ChEBI" id="CHEBI:57287"/>
        <dbReference type="ChEBI" id="CHEBI:57970"/>
        <dbReference type="ChEBI" id="CHEBI:58342"/>
        <dbReference type="ChEBI" id="CHEBI:58608"/>
        <dbReference type="EC" id="2.3.1.51"/>
    </reaction>
</comment>
<protein>
    <recommendedName>
        <fullName evidence="7">1-acyl-sn-glycerol-3-phosphate acyltransferase</fullName>
        <ecNumber evidence="7">2.3.1.51</ecNumber>
    </recommendedName>
</protein>
<dbReference type="PANTHER" id="PTHR10434:SF64">
    <property type="entry name" value="1-ACYL-SN-GLYCEROL-3-PHOSPHATE ACYLTRANSFERASE-RELATED"/>
    <property type="match status" value="1"/>
</dbReference>
<keyword evidence="7" id="KW-1208">Phospholipid metabolism</keyword>
<dbReference type="NCBIfam" id="TIGR00530">
    <property type="entry name" value="AGP_acyltrn"/>
    <property type="match status" value="1"/>
</dbReference>
<evidence type="ECO:0000256" key="5">
    <source>
        <dbReference type="ARBA" id="ARBA00023098"/>
    </source>
</evidence>
<feature type="transmembrane region" description="Helical" evidence="8">
    <location>
        <begin position="6"/>
        <end position="27"/>
    </location>
</feature>
<sequence length="247" mass="28300">MRTIFYHFILVGTFLYGMIFRAPALLFKKGRDAHNFARKVGTNWGKNLVWASGSKVKVIYENDCEKEIKKIKETGEPIILISNHQSNLDIPTLLGYLPLDFAFIAKKEMKNWPLIGGWMKALNCIFLDRKNARQGMKDMKNAISKVEDGYSYVIFPEGSRTENGEVGEFKKGSFKLAKDSKVRILPLTICGTYEVQSKKSLKVKGNKNIKVIVDKPIDLTNLPIQEQKNIHKIVNDIIRENLKKYKM</sequence>
<keyword evidence="5 7" id="KW-0443">Lipid metabolism</keyword>
<dbReference type="PANTHER" id="PTHR10434">
    <property type="entry name" value="1-ACYL-SN-GLYCEROL-3-PHOSPHATE ACYLTRANSFERASE"/>
    <property type="match status" value="1"/>
</dbReference>
<dbReference type="SUPFAM" id="SSF69593">
    <property type="entry name" value="Glycerol-3-phosphate (1)-acyltransferase"/>
    <property type="match status" value="1"/>
</dbReference>
<dbReference type="EC" id="2.3.1.51" evidence="7"/>
<dbReference type="AlphaFoldDB" id="A0AB39VG51"/>
<evidence type="ECO:0000256" key="2">
    <source>
        <dbReference type="ARBA" id="ARBA00008655"/>
    </source>
</evidence>
<dbReference type="InterPro" id="IPR002123">
    <property type="entry name" value="Plipid/glycerol_acylTrfase"/>
</dbReference>
<reference evidence="10" key="1">
    <citation type="submission" date="2024-07" db="EMBL/GenBank/DDBJ databases">
        <authorList>
            <person name="Li X.-J."/>
            <person name="Wang X."/>
        </authorList>
    </citation>
    <scope>NUCLEOTIDE SEQUENCE</scope>
    <source>
        <strain evidence="10">HSP-334</strain>
    </source>
</reference>
<accession>A0AB39VG51</accession>